<reference evidence="10" key="1">
    <citation type="journal article" date="2018" name="Gigascience">
        <title>Genome assembly of the Pink Ipe (Handroanthus impetiginosus, Bignoniaceae), a highly valued, ecologically keystone Neotropical timber forest tree.</title>
        <authorList>
            <person name="Silva-Junior O.B."/>
            <person name="Grattapaglia D."/>
            <person name="Novaes E."/>
            <person name="Collevatti R.G."/>
        </authorList>
    </citation>
    <scope>NUCLEOTIDE SEQUENCE [LARGE SCALE GENOMIC DNA]</scope>
    <source>
        <strain evidence="10">cv. UFG-1</strain>
    </source>
</reference>
<evidence type="ECO:0000256" key="3">
    <source>
        <dbReference type="ARBA" id="ARBA00022679"/>
    </source>
</evidence>
<evidence type="ECO:0000313" key="10">
    <source>
        <dbReference type="Proteomes" id="UP000231279"/>
    </source>
</evidence>
<keyword evidence="2" id="KW-0723">Serine/threonine-protein kinase</keyword>
<dbReference type="PROSITE" id="PS00108">
    <property type="entry name" value="PROTEIN_KINASE_ST"/>
    <property type="match status" value="1"/>
</dbReference>
<keyword evidence="3 9" id="KW-0808">Transferase</keyword>
<dbReference type="InterPro" id="IPR050108">
    <property type="entry name" value="CDK"/>
</dbReference>
<evidence type="ECO:0000256" key="6">
    <source>
        <dbReference type="ARBA" id="ARBA00022840"/>
    </source>
</evidence>
<name>A0A2G9IAQ0_9LAMI</name>
<dbReference type="PANTHER" id="PTHR24056">
    <property type="entry name" value="CELL DIVISION PROTEIN KINASE"/>
    <property type="match status" value="1"/>
</dbReference>
<dbReference type="InterPro" id="IPR011009">
    <property type="entry name" value="Kinase-like_dom_sf"/>
</dbReference>
<evidence type="ECO:0000256" key="4">
    <source>
        <dbReference type="ARBA" id="ARBA00022741"/>
    </source>
</evidence>
<evidence type="ECO:0000256" key="2">
    <source>
        <dbReference type="ARBA" id="ARBA00022527"/>
    </source>
</evidence>
<accession>A0A2G9IAQ0</accession>
<keyword evidence="6" id="KW-0067">ATP-binding</keyword>
<dbReference type="GO" id="GO:0032968">
    <property type="term" value="P:positive regulation of transcription elongation by RNA polymerase II"/>
    <property type="evidence" value="ECO:0007669"/>
    <property type="project" value="TreeGrafter"/>
</dbReference>
<dbReference type="GO" id="GO:0008353">
    <property type="term" value="F:RNA polymerase II CTD heptapeptide repeat kinase activity"/>
    <property type="evidence" value="ECO:0007669"/>
    <property type="project" value="TreeGrafter"/>
</dbReference>
<keyword evidence="5 9" id="KW-0418">Kinase</keyword>
<dbReference type="GO" id="GO:0005524">
    <property type="term" value="F:ATP binding"/>
    <property type="evidence" value="ECO:0007669"/>
    <property type="project" value="UniProtKB-KW"/>
</dbReference>
<dbReference type="PANTHER" id="PTHR24056:SF535">
    <property type="entry name" value="PROTEIN KINASE DOMAIN-CONTAINING PROTEIN"/>
    <property type="match status" value="1"/>
</dbReference>
<dbReference type="Proteomes" id="UP000231279">
    <property type="component" value="Unassembled WGS sequence"/>
</dbReference>
<keyword evidence="4" id="KW-0547">Nucleotide-binding</keyword>
<organism evidence="9 10">
    <name type="scientific">Handroanthus impetiginosus</name>
    <dbReference type="NCBI Taxonomy" id="429701"/>
    <lineage>
        <taxon>Eukaryota</taxon>
        <taxon>Viridiplantae</taxon>
        <taxon>Streptophyta</taxon>
        <taxon>Embryophyta</taxon>
        <taxon>Tracheophyta</taxon>
        <taxon>Spermatophyta</taxon>
        <taxon>Magnoliopsida</taxon>
        <taxon>eudicotyledons</taxon>
        <taxon>Gunneridae</taxon>
        <taxon>Pentapetalae</taxon>
        <taxon>asterids</taxon>
        <taxon>lamiids</taxon>
        <taxon>Lamiales</taxon>
        <taxon>Bignoniaceae</taxon>
        <taxon>Crescentiina</taxon>
        <taxon>Tabebuia alliance</taxon>
        <taxon>Handroanthus</taxon>
    </lineage>
</organism>
<protein>
    <submittedName>
        <fullName evidence="9">Cyclin-dependent kinase</fullName>
        <ecNumber evidence="9">2.7.11.22</ecNumber>
    </submittedName>
</protein>
<evidence type="ECO:0000256" key="1">
    <source>
        <dbReference type="ARBA" id="ARBA00006485"/>
    </source>
</evidence>
<dbReference type="InterPro" id="IPR008271">
    <property type="entry name" value="Ser/Thr_kinase_AS"/>
</dbReference>
<keyword evidence="10" id="KW-1185">Reference proteome</keyword>
<dbReference type="GO" id="GO:0005634">
    <property type="term" value="C:nucleus"/>
    <property type="evidence" value="ECO:0007669"/>
    <property type="project" value="TreeGrafter"/>
</dbReference>
<evidence type="ECO:0000256" key="5">
    <source>
        <dbReference type="ARBA" id="ARBA00022777"/>
    </source>
</evidence>
<proteinExistence type="inferred from homology"/>
<feature type="region of interest" description="Disordered" evidence="7">
    <location>
        <begin position="248"/>
        <end position="304"/>
    </location>
</feature>
<dbReference type="SMART" id="SM00220">
    <property type="entry name" value="S_TKc"/>
    <property type="match status" value="1"/>
</dbReference>
<evidence type="ECO:0000313" key="9">
    <source>
        <dbReference type="EMBL" id="PIN26836.1"/>
    </source>
</evidence>
<dbReference type="PROSITE" id="PS50011">
    <property type="entry name" value="PROTEIN_KINASE_DOM"/>
    <property type="match status" value="1"/>
</dbReference>
<dbReference type="SUPFAM" id="SSF56112">
    <property type="entry name" value="Protein kinase-like (PK-like)"/>
    <property type="match status" value="1"/>
</dbReference>
<dbReference type="EMBL" id="NKXS01000039">
    <property type="protein sequence ID" value="PIN26836.1"/>
    <property type="molecule type" value="Genomic_DNA"/>
</dbReference>
<dbReference type="STRING" id="429701.A0A2G9IAQ0"/>
<comment type="similarity">
    <text evidence="1">Belongs to the protein kinase superfamily. CMGC Ser/Thr protein kinase family. CDC2/CDKX subfamily.</text>
</comment>
<evidence type="ECO:0000256" key="7">
    <source>
        <dbReference type="SAM" id="MobiDB-lite"/>
    </source>
</evidence>
<dbReference type="AlphaFoldDB" id="A0A2G9IAQ0"/>
<sequence length="360" mass="40391">MQVKSYMQQLLAGLEHCHERGILHRDIKGSNLLIDKNGVLKIADFGLANFYKHKTKCPLTNRVVTLWYRAPELLLGSRDYGVGIDLWSAGCLLAEMFAGRPIMPGRNEIEQLHKIFKLCGSPTEDYWKNVKPPATFRPPQQYKPNFKEAFPCLPDSALGLLHRLLALDPSYRGTAASALQNEFFISSPLPCDMSGLPVISTDEDEPSQSMDWRRILHRNQKSQKNYGTHRRKVSFSGLIADIAFAKQETHRTSSSQSQETAYSSSSTASVTNPNSSQEIPPRSPTPAAFRSQPNRAAKTEAHPNALKNIKNYPLLIASLTEAAHHLEESKLGLYRRSISNIDSRNLDLEKISKLFGFEDN</sequence>
<dbReference type="InterPro" id="IPR000719">
    <property type="entry name" value="Prot_kinase_dom"/>
</dbReference>
<feature type="domain" description="Protein kinase" evidence="8">
    <location>
        <begin position="1"/>
        <end position="184"/>
    </location>
</feature>
<dbReference type="EC" id="2.7.11.22" evidence="9"/>
<dbReference type="Pfam" id="PF00069">
    <property type="entry name" value="Pkinase"/>
    <property type="match status" value="1"/>
</dbReference>
<feature type="compositionally biased region" description="Low complexity" evidence="7">
    <location>
        <begin position="252"/>
        <end position="276"/>
    </location>
</feature>
<dbReference type="FunFam" id="1.10.510.10:FF:000624">
    <property type="entry name" value="Mitogen-activated protein kinase"/>
    <property type="match status" value="1"/>
</dbReference>
<dbReference type="Gene3D" id="1.10.510.10">
    <property type="entry name" value="Transferase(Phosphotransferase) domain 1"/>
    <property type="match status" value="1"/>
</dbReference>
<comment type="caution">
    <text evidence="9">The sequence shown here is derived from an EMBL/GenBank/DDBJ whole genome shotgun (WGS) entry which is preliminary data.</text>
</comment>
<dbReference type="OrthoDB" id="1732493at2759"/>
<evidence type="ECO:0000259" key="8">
    <source>
        <dbReference type="PROSITE" id="PS50011"/>
    </source>
</evidence>
<dbReference type="GO" id="GO:0000307">
    <property type="term" value="C:cyclin-dependent protein kinase holoenzyme complex"/>
    <property type="evidence" value="ECO:0007669"/>
    <property type="project" value="TreeGrafter"/>
</dbReference>
<dbReference type="GO" id="GO:0004693">
    <property type="term" value="F:cyclin-dependent protein serine/threonine kinase activity"/>
    <property type="evidence" value="ECO:0007669"/>
    <property type="project" value="UniProtKB-EC"/>
</dbReference>
<gene>
    <name evidence="9" type="ORF">CDL12_00380</name>
</gene>